<dbReference type="InterPro" id="IPR032710">
    <property type="entry name" value="NTF2-like_dom_sf"/>
</dbReference>
<dbReference type="SUPFAM" id="SSF54427">
    <property type="entry name" value="NTF2-like"/>
    <property type="match status" value="1"/>
</dbReference>
<dbReference type="GO" id="GO:0016853">
    <property type="term" value="F:isomerase activity"/>
    <property type="evidence" value="ECO:0007669"/>
    <property type="project" value="UniProtKB-KW"/>
</dbReference>
<evidence type="ECO:0000313" key="1">
    <source>
        <dbReference type="EMBL" id="MBB6183146.1"/>
    </source>
</evidence>
<dbReference type="Proteomes" id="UP000560000">
    <property type="component" value="Unassembled WGS sequence"/>
</dbReference>
<protein>
    <submittedName>
        <fullName evidence="1">Ketosteroid isomerase-like protein</fullName>
    </submittedName>
</protein>
<evidence type="ECO:0000313" key="2">
    <source>
        <dbReference type="Proteomes" id="UP000560000"/>
    </source>
</evidence>
<accession>A0A841KDA0</accession>
<dbReference type="EMBL" id="JACHET010000001">
    <property type="protein sequence ID" value="MBB6183146.1"/>
    <property type="molecule type" value="Genomic_DNA"/>
</dbReference>
<organism evidence="1 2">
    <name type="scientific">Oleiagrimonas soli</name>
    <dbReference type="NCBI Taxonomy" id="1543381"/>
    <lineage>
        <taxon>Bacteria</taxon>
        <taxon>Pseudomonadati</taxon>
        <taxon>Pseudomonadota</taxon>
        <taxon>Gammaproteobacteria</taxon>
        <taxon>Lysobacterales</taxon>
        <taxon>Rhodanobacteraceae</taxon>
        <taxon>Oleiagrimonas</taxon>
    </lineage>
</organism>
<dbReference type="PROSITE" id="PS51257">
    <property type="entry name" value="PROKAR_LIPOPROTEIN"/>
    <property type="match status" value="1"/>
</dbReference>
<dbReference type="Gene3D" id="3.10.450.50">
    <property type="match status" value="1"/>
</dbReference>
<reference evidence="1 2" key="1">
    <citation type="submission" date="2020-08" db="EMBL/GenBank/DDBJ databases">
        <title>Genomic Encyclopedia of Type Strains, Phase IV (KMG-IV): sequencing the most valuable type-strain genomes for metagenomic binning, comparative biology and taxonomic classification.</title>
        <authorList>
            <person name="Goeker M."/>
        </authorList>
    </citation>
    <scope>NUCLEOTIDE SEQUENCE [LARGE SCALE GENOMIC DNA]</scope>
    <source>
        <strain evidence="1 2">DSM 107085</strain>
    </source>
</reference>
<comment type="caution">
    <text evidence="1">The sequence shown here is derived from an EMBL/GenBank/DDBJ whole genome shotgun (WGS) entry which is preliminary data.</text>
</comment>
<proteinExistence type="predicted"/>
<sequence>MLRAIGFAWLVCAALAGLSGCHRSPPEQQVRKAIEQAAEAARSRDAGALDDLLTADFTMPDSALDRARLLALLRVARLRNEKVSVLLGPIDIETRGERIVARFTVTLGGGGRLIPQRLGVYRVESAWRREGGDWRCYHAQWERTL</sequence>
<name>A0A841KDA0_9GAMM</name>
<dbReference type="AlphaFoldDB" id="A0A841KDA0"/>
<dbReference type="RefSeq" id="WP_235205293.1">
    <property type="nucleotide sequence ID" value="NZ_JACHET010000001.1"/>
</dbReference>
<gene>
    <name evidence="1" type="ORF">HNQ86_000491</name>
</gene>
<keyword evidence="1" id="KW-0413">Isomerase</keyword>